<feature type="region of interest" description="Disordered" evidence="1">
    <location>
        <begin position="1"/>
        <end position="50"/>
    </location>
</feature>
<evidence type="ECO:0000313" key="3">
    <source>
        <dbReference type="Proteomes" id="UP000027138"/>
    </source>
</evidence>
<gene>
    <name evidence="2" type="ORF">JCGZ_19822</name>
</gene>
<keyword evidence="3" id="KW-1185">Reference proteome</keyword>
<feature type="compositionally biased region" description="Polar residues" evidence="1">
    <location>
        <begin position="27"/>
        <end position="41"/>
    </location>
</feature>
<dbReference type="EMBL" id="KK914806">
    <property type="protein sequence ID" value="KDP27699.1"/>
    <property type="molecule type" value="Genomic_DNA"/>
</dbReference>
<evidence type="ECO:0000256" key="1">
    <source>
        <dbReference type="SAM" id="MobiDB-lite"/>
    </source>
</evidence>
<organism evidence="2 3">
    <name type="scientific">Jatropha curcas</name>
    <name type="common">Barbados nut</name>
    <dbReference type="NCBI Taxonomy" id="180498"/>
    <lineage>
        <taxon>Eukaryota</taxon>
        <taxon>Viridiplantae</taxon>
        <taxon>Streptophyta</taxon>
        <taxon>Embryophyta</taxon>
        <taxon>Tracheophyta</taxon>
        <taxon>Spermatophyta</taxon>
        <taxon>Magnoliopsida</taxon>
        <taxon>eudicotyledons</taxon>
        <taxon>Gunneridae</taxon>
        <taxon>Pentapetalae</taxon>
        <taxon>rosids</taxon>
        <taxon>fabids</taxon>
        <taxon>Malpighiales</taxon>
        <taxon>Euphorbiaceae</taxon>
        <taxon>Crotonoideae</taxon>
        <taxon>Jatropheae</taxon>
        <taxon>Jatropha</taxon>
    </lineage>
</organism>
<reference evidence="2 3" key="1">
    <citation type="journal article" date="2014" name="PLoS ONE">
        <title>Global Analysis of Gene Expression Profiles in Physic Nut (Jatropha curcas L.) Seedlings Exposed to Salt Stress.</title>
        <authorList>
            <person name="Zhang L."/>
            <person name="Zhang C."/>
            <person name="Wu P."/>
            <person name="Chen Y."/>
            <person name="Li M."/>
            <person name="Jiang H."/>
            <person name="Wu G."/>
        </authorList>
    </citation>
    <scope>NUCLEOTIDE SEQUENCE [LARGE SCALE GENOMIC DNA]</scope>
    <source>
        <strain evidence="3">cv. GZQX0401</strain>
        <tissue evidence="2">Young leaves</tissue>
    </source>
</reference>
<dbReference type="AlphaFoldDB" id="A0A067K7D7"/>
<evidence type="ECO:0000313" key="2">
    <source>
        <dbReference type="EMBL" id="KDP27699.1"/>
    </source>
</evidence>
<name>A0A067K7D7_JATCU</name>
<proteinExistence type="predicted"/>
<feature type="compositionally biased region" description="Polar residues" evidence="1">
    <location>
        <begin position="83"/>
        <end position="93"/>
    </location>
</feature>
<accession>A0A067K7D7</accession>
<dbReference type="Proteomes" id="UP000027138">
    <property type="component" value="Unassembled WGS sequence"/>
</dbReference>
<protein>
    <submittedName>
        <fullName evidence="2">Uncharacterized protein</fullName>
    </submittedName>
</protein>
<sequence>MGRYKIAAKAVNNHHDTTHPPFKHRNGTVSSPRQFSKSSWAPSEGQPLEVEHSQIKAANWRKIAAEVTDNHHGVIRPPVKCRNCNSHQQSRQNDALHPSKWGQTVDA</sequence>
<feature type="region of interest" description="Disordered" evidence="1">
    <location>
        <begin position="70"/>
        <end position="107"/>
    </location>
</feature>